<organism evidence="1">
    <name type="scientific">Dehalogenimonas sp. 4OHTPN</name>
    <dbReference type="NCBI Taxonomy" id="3166643"/>
    <lineage>
        <taxon>Bacteria</taxon>
        <taxon>Bacillati</taxon>
        <taxon>Chloroflexota</taxon>
        <taxon>Dehalococcoidia</taxon>
        <taxon>Dehalococcoidales</taxon>
        <taxon>Dehalococcoidaceae</taxon>
        <taxon>Dehalogenimonas</taxon>
    </lineage>
</organism>
<gene>
    <name evidence="1" type="ORF">ABV300_08300</name>
</gene>
<reference evidence="1" key="1">
    <citation type="submission" date="2024-06" db="EMBL/GenBank/DDBJ databases">
        <title>A Novel Isolate, Dehalogenimonas sp. Strain 4OHTPN, Dechlorinates Aromatic 4 Hydroxy chlorothalonil by a Novel Reductive Dehalogenase.</title>
        <authorList>
            <person name="Liu G."/>
        </authorList>
    </citation>
    <scope>NUCLEOTIDE SEQUENCE</scope>
    <source>
        <strain evidence="1">4OHTPN</strain>
    </source>
</reference>
<protein>
    <submittedName>
        <fullName evidence="1">Uncharacterized protein</fullName>
    </submittedName>
</protein>
<evidence type="ECO:0000313" key="1">
    <source>
        <dbReference type="EMBL" id="XCH33138.1"/>
    </source>
</evidence>
<dbReference type="AlphaFoldDB" id="A0AAU8GA01"/>
<proteinExistence type="predicted"/>
<dbReference type="EMBL" id="CP159307">
    <property type="protein sequence ID" value="XCH33138.1"/>
    <property type="molecule type" value="Genomic_DNA"/>
</dbReference>
<accession>A0AAU8GA01</accession>
<dbReference type="RefSeq" id="WP_353714386.1">
    <property type="nucleotide sequence ID" value="NZ_CP159307.1"/>
</dbReference>
<name>A0AAU8GA01_9CHLR</name>
<sequence>MPLFMKTANEVNLNVESRYLRKFHELLGWPAIEKAGKEYASAPLLFQPIRDRLTREEQESLCLDIMMNQKLTVQEKLDTLMGLTMFWDGLSLDQSKMSGLEVVFGKGFTDAIRSLKKESQKQQSETVEQKLIAYVKRTKLSR</sequence>